<organism evidence="2 3">
    <name type="scientific">Periplaneta americana</name>
    <name type="common">American cockroach</name>
    <name type="synonym">Blatta americana</name>
    <dbReference type="NCBI Taxonomy" id="6978"/>
    <lineage>
        <taxon>Eukaryota</taxon>
        <taxon>Metazoa</taxon>
        <taxon>Ecdysozoa</taxon>
        <taxon>Arthropoda</taxon>
        <taxon>Hexapoda</taxon>
        <taxon>Insecta</taxon>
        <taxon>Pterygota</taxon>
        <taxon>Neoptera</taxon>
        <taxon>Polyneoptera</taxon>
        <taxon>Dictyoptera</taxon>
        <taxon>Blattodea</taxon>
        <taxon>Blattoidea</taxon>
        <taxon>Blattidae</taxon>
        <taxon>Blattinae</taxon>
        <taxon>Periplaneta</taxon>
    </lineage>
</organism>
<reference evidence="2 3" key="1">
    <citation type="journal article" date="2022" name="Allergy">
        <title>Genome assembly and annotation of Periplaneta americana reveal a comprehensive cockroach allergen profile.</title>
        <authorList>
            <person name="Wang L."/>
            <person name="Xiong Q."/>
            <person name="Saelim N."/>
            <person name="Wang L."/>
            <person name="Nong W."/>
            <person name="Wan A.T."/>
            <person name="Shi M."/>
            <person name="Liu X."/>
            <person name="Cao Q."/>
            <person name="Hui J.H.L."/>
            <person name="Sookrung N."/>
            <person name="Leung T.F."/>
            <person name="Tungtrongchitr A."/>
            <person name="Tsui S.K.W."/>
        </authorList>
    </citation>
    <scope>NUCLEOTIDE SEQUENCE [LARGE SCALE GENOMIC DNA]</scope>
    <source>
        <strain evidence="2">PWHHKU_190912</strain>
    </source>
</reference>
<evidence type="ECO:0000313" key="2">
    <source>
        <dbReference type="EMBL" id="KAJ4433257.1"/>
    </source>
</evidence>
<keyword evidence="3" id="KW-1185">Reference proteome</keyword>
<feature type="region of interest" description="Disordered" evidence="1">
    <location>
        <begin position="88"/>
        <end position="118"/>
    </location>
</feature>
<feature type="compositionally biased region" description="Basic and acidic residues" evidence="1">
    <location>
        <begin position="88"/>
        <end position="100"/>
    </location>
</feature>
<evidence type="ECO:0000313" key="3">
    <source>
        <dbReference type="Proteomes" id="UP001148838"/>
    </source>
</evidence>
<name>A0ABQ8SGP4_PERAM</name>
<proteinExistence type="predicted"/>
<feature type="compositionally biased region" description="Basic residues" evidence="1">
    <location>
        <begin position="103"/>
        <end position="112"/>
    </location>
</feature>
<protein>
    <submittedName>
        <fullName evidence="2">Uncharacterized protein</fullName>
    </submittedName>
</protein>
<evidence type="ECO:0000256" key="1">
    <source>
        <dbReference type="SAM" id="MobiDB-lite"/>
    </source>
</evidence>
<sequence>MIMSRDQNIVRNGNIKIGDLSLEEVGKIKYLGSTVTDINDTREEIKRRINMCEKSVENKLWEMEIQYGRDTREKASIKKVESYHVKSHSNKHDLLEDKQGNIRTKRRKGKGRRQGEEENARRLKLIQVLEQGEYKAIRVIKGEKVEYEEIMGTEEEILEYRQGERGKCNDYKRNRRRTRENRVKKHSSPVVHFTPVTEIIIKNWTFGLFTSYIQLLRQTFDRTSDYAPKYRCAETGMVFYLTYSSIVLPRTDYRRKEFESNSAIRKSGREESSRDNLNDIQEYSRKRNEIDRIILAPKEMRSLGWPRSKWKDNIKMDLRKVGYDDRDWINLIQDMDRWRAYAKAAMSLRFP</sequence>
<comment type="caution">
    <text evidence="2">The sequence shown here is derived from an EMBL/GenBank/DDBJ whole genome shotgun (WGS) entry which is preliminary data.</text>
</comment>
<dbReference type="EMBL" id="JAJSOF020000027">
    <property type="protein sequence ID" value="KAJ4433257.1"/>
    <property type="molecule type" value="Genomic_DNA"/>
</dbReference>
<dbReference type="Proteomes" id="UP001148838">
    <property type="component" value="Unassembled WGS sequence"/>
</dbReference>
<accession>A0ABQ8SGP4</accession>
<gene>
    <name evidence="2" type="ORF">ANN_15516</name>
</gene>